<feature type="region of interest" description="Disordered" evidence="14">
    <location>
        <begin position="1953"/>
        <end position="2000"/>
    </location>
</feature>
<evidence type="ECO:0000256" key="8">
    <source>
        <dbReference type="ARBA" id="ARBA00023054"/>
    </source>
</evidence>
<dbReference type="Gene3D" id="1.20.920.30">
    <property type="match status" value="1"/>
</dbReference>
<feature type="compositionally biased region" description="Basic residues" evidence="14">
    <location>
        <begin position="1958"/>
        <end position="1982"/>
    </location>
</feature>
<dbReference type="FunFam" id="3.10.490.20:FF:000006">
    <property type="entry name" value="Dynein axonemal heavy chain 10"/>
    <property type="match status" value="1"/>
</dbReference>
<dbReference type="Pfam" id="PF12780">
    <property type="entry name" value="AAA_8"/>
    <property type="match status" value="1"/>
</dbReference>
<dbReference type="Gene3D" id="1.20.1270.280">
    <property type="match status" value="1"/>
</dbReference>
<feature type="domain" description="Dynein heavy chain AAA lid" evidence="21">
    <location>
        <begin position="1739"/>
        <end position="1885"/>
    </location>
</feature>
<accession>A0A7S3YCE3</accession>
<organism evidence="23">
    <name type="scientific">Lotharella globosa</name>
    <dbReference type="NCBI Taxonomy" id="91324"/>
    <lineage>
        <taxon>Eukaryota</taxon>
        <taxon>Sar</taxon>
        <taxon>Rhizaria</taxon>
        <taxon>Cercozoa</taxon>
        <taxon>Chlorarachniophyceae</taxon>
        <taxon>Lotharella</taxon>
    </lineage>
</organism>
<feature type="coiled-coil region" evidence="13">
    <location>
        <begin position="755"/>
        <end position="789"/>
    </location>
</feature>
<dbReference type="InterPro" id="IPR041228">
    <property type="entry name" value="Dynein_C"/>
</dbReference>
<feature type="domain" description="Dynein heavy chain C-terminal" evidence="22">
    <location>
        <begin position="1891"/>
        <end position="2245"/>
    </location>
</feature>
<dbReference type="GO" id="GO:0030286">
    <property type="term" value="C:dynein complex"/>
    <property type="evidence" value="ECO:0007669"/>
    <property type="project" value="UniProtKB-KW"/>
</dbReference>
<dbReference type="GO" id="GO:0005874">
    <property type="term" value="C:microtubule"/>
    <property type="evidence" value="ECO:0007669"/>
    <property type="project" value="UniProtKB-KW"/>
</dbReference>
<dbReference type="SUPFAM" id="SSF52540">
    <property type="entry name" value="P-loop containing nucleoside triphosphate hydrolases"/>
    <property type="match status" value="2"/>
</dbReference>
<name>A0A7S3YCE3_9EUKA</name>
<feature type="coiled-coil region" evidence="13">
    <location>
        <begin position="991"/>
        <end position="1039"/>
    </location>
</feature>
<dbReference type="Pfam" id="PF12775">
    <property type="entry name" value="AAA_7"/>
    <property type="match status" value="1"/>
</dbReference>
<dbReference type="GO" id="GO:0005524">
    <property type="term" value="F:ATP binding"/>
    <property type="evidence" value="ECO:0007669"/>
    <property type="project" value="UniProtKB-KW"/>
</dbReference>
<feature type="domain" description="Dynein heavy chain AAA 5 extension" evidence="19">
    <location>
        <begin position="13"/>
        <end position="110"/>
    </location>
</feature>
<evidence type="ECO:0000256" key="10">
    <source>
        <dbReference type="ARBA" id="ARBA00023175"/>
    </source>
</evidence>
<dbReference type="Gene3D" id="1.10.8.720">
    <property type="entry name" value="Region D6 of dynein motor"/>
    <property type="match status" value="1"/>
</dbReference>
<protein>
    <recommendedName>
        <fullName evidence="24">AAA+ ATPase domain-containing protein</fullName>
    </recommendedName>
</protein>
<evidence type="ECO:0000259" key="19">
    <source>
        <dbReference type="Pfam" id="PF17852"/>
    </source>
</evidence>
<dbReference type="InterPro" id="IPR041466">
    <property type="entry name" value="Dynein_AAA5_ext"/>
</dbReference>
<dbReference type="InterPro" id="IPR043160">
    <property type="entry name" value="Dynein_C_barrel"/>
</dbReference>
<dbReference type="Gene3D" id="3.40.50.300">
    <property type="entry name" value="P-loop containing nucleotide triphosphate hydrolases"/>
    <property type="match status" value="3"/>
</dbReference>
<comment type="subcellular location">
    <subcellularLocation>
        <location evidence="1">Cytoplasm</location>
        <location evidence="1">Cytoskeleton</location>
        <location evidence="1">Cilium axoneme</location>
    </subcellularLocation>
</comment>
<gene>
    <name evidence="23" type="ORF">LGLO00237_LOCUS2502</name>
</gene>
<dbReference type="PANTHER" id="PTHR22878">
    <property type="entry name" value="DYNEIN HEAVY CHAIN 6, AXONEMAL-LIKE-RELATED"/>
    <property type="match status" value="1"/>
</dbReference>
<dbReference type="InterPro" id="IPR026983">
    <property type="entry name" value="DHC"/>
</dbReference>
<dbReference type="Pfam" id="PF03028">
    <property type="entry name" value="Dynein_heavy"/>
    <property type="match status" value="1"/>
</dbReference>
<dbReference type="InterPro" id="IPR042219">
    <property type="entry name" value="AAA_lid_11_sf"/>
</dbReference>
<evidence type="ECO:0000256" key="9">
    <source>
        <dbReference type="ARBA" id="ARBA00023069"/>
    </source>
</evidence>
<feature type="domain" description="Dynein heavy chain region D6 P-loop" evidence="15">
    <location>
        <begin position="1593"/>
        <end position="1707"/>
    </location>
</feature>
<dbReference type="InterPro" id="IPR027417">
    <property type="entry name" value="P-loop_NTPase"/>
</dbReference>
<dbReference type="FunFam" id="3.40.50.300:FF:000049">
    <property type="entry name" value="Dynein, axonemal, heavy chain 5"/>
    <property type="match status" value="1"/>
</dbReference>
<dbReference type="FunFam" id="1.10.8.720:FF:000005">
    <property type="entry name" value="Dynein axonemal heavy chain 10"/>
    <property type="match status" value="1"/>
</dbReference>
<evidence type="ECO:0000259" key="17">
    <source>
        <dbReference type="Pfam" id="PF12780"/>
    </source>
</evidence>
<proteinExistence type="predicted"/>
<keyword evidence="6" id="KW-0067">ATP-binding</keyword>
<dbReference type="FunFam" id="1.20.920.30:FF:000002">
    <property type="entry name" value="Dynein axonemal heavy chain 3"/>
    <property type="match status" value="1"/>
</dbReference>
<evidence type="ECO:0000259" key="18">
    <source>
        <dbReference type="Pfam" id="PF12781"/>
    </source>
</evidence>
<evidence type="ECO:0000259" key="20">
    <source>
        <dbReference type="Pfam" id="PF17857"/>
    </source>
</evidence>
<dbReference type="Pfam" id="PF12777">
    <property type="entry name" value="MT"/>
    <property type="match status" value="1"/>
</dbReference>
<sequence length="2249" mass="256019">MDDGRQAEAGPLNMLVPMTSLGIVKQCCALFNSIVRVQPGVNDAPEEKRDIMEKAFVFCLSWSVGGCLDANSRKRFNEFMKDLAGGKWCPPGSLYEFQFNVAENAWVPWEKLVTPYKPPVPFAFSKILVPTSDTVRYSYLLDKVVKARMPVLFTGESGTAKTVIMKSYMENGLGDRYTSMTINFSSRTSSLDVQNSIMSSVEKQSGANYAPKGGKKMLVFIDDMNMPFVDKYNTQQPIALLKFVIERAMMFDRTSENPDNIMQKQMVRDLLFSGAMAPPGGGRNSVDPRFISLFNVFSFTFPPKKALHKIYESIITSHCENFSKEVQDAARKVTPMTLGLYQELGQKFKRTPTKFHYVFNLRDLSRVYEGMLQSTPDIFTKEISFIRLWRNECLRVFHDRLVTAPDRKQMIECIDRLAGNEGYVDGISREPCLFGDFKNVGDSKLEGEPQLYEEIDSFETVNKVFTRVLDLHNEDSEEKVNLVLFQDALDHLVRIHRILKMPRGNALLVGVGGSGKQSLAKLAAWTAGYEIFQISLTRSYGEEDFREDLKKLYELLGTENGGSPVVFLFTDAHVKDENFLEMINNMLTSGMVPALFPPDEQATLIDKVTKECKAQGIVPNRENCWNYFVEKCRNNLHVVLCMSPSGNTLRVRCRNFPGLISNTIIDWFFPWPHSALQVVAEHFLKEEKLPEAHKRNIVEHMVDVHLKVQNYSKKFQLELRRSNHVTPKNYLDYINAYRLTLKDKLGENQRLYRRLDDGLAKLLGAEKDVKKLQEEINVAKVEVDKASGTTQELIKSIEIATKEANEAKLAGIEKQKALEAQAIIIAEKKKDADEDLEKAKPVLAQAAEALEELKKNKSKIDELKAYANPHDQIKKVLQCVMELRPSPGVDPSGGWSAAKAMMGDMQFLPNLLSYKKDDIKAKWIKVVTKIVKGSKALSDIQAMKKKSLAAAAMLQWVLAILKYHDVAQEVEPKKKKVREMEAEQMKGAISLDKTKKKVAQLEKDVARKGEELKQAQEKLEELQRKQKKMAENLIAAEQLISGLANNKVRWVEQKAVFNEKNQLLIGDCLIAAAFLSYTGAFTFKYRQNMIYEDFYQSLKGLKVPMSEDFKITNLLASGVEKSKWRSEGLPPDELSIQNGILTTRSTRFPLCIDPQMQASNWIKQREKSINAKTLQIATFRDDGFMKKLESAVQYGYGFVFENVGEEIDPIINPILEKKYTEKNGQKIIQLGENEVPWDDRFRLYLISKLGNPKYSPEVAGRTMIINYTVTQLGLEDQLLSVVIGHEKPELQKVSEELVQTISKNNIMLKQLEDSILTDLSNSDSEILENKALIKSLQEAQKKSSSISKDLKESETTQAQILETTSKYRPSAKRGSILFFSLAKLSEISKMYEFSLAAYLVVFVKSLENSEKDSDVAIRVNNIIKTLTDDVYDFVCTGIFEKHKLMYSAQMTFMIMNGEGKMGNPNELDFFLKGNISLDAIEKPPPAEWISPAGWKDLHRLQTMEGFENIITDLTKNLAEWEKWYNLENPDEAKIPCGYSEKLTALQQLLILRCFRQDRVSNGLRSFVIKEMKSSKYVTPPVLEYSRIFRQSTNMSPVVFVLSPGADPGGELQKLGRKLDFFPNKFHELALGQGQAAEAQMLLEMGAKKGHWIILQNCHLMLSWLPTLEKWLEGLATKTPHEDFRLWLTTDPTPKFPLSILQMSLKVVTEPPDGLKLNMLGSYSKITQEELDECPHKAYRPLVFVLSFFHAVVQERRKYGKVGWNVAYDFNDSDFSVSRQLLGMYLTKSVINKDENIPWGSLRYLIGQAMYGGRVTDDYDRRILVTYLEEYMGDFLFDDCQPFFFAKTDHFNYKVPEFGDLKTYTNAIGELPDVNSPVVFGLHPNAEIQYNTNTAKTIWSDLISLQPRTTGGGGGKTREQHIKETAEKLLKDVPPPVDLIVIRKMFEKMRRSEVLAAQRKNKDKMKKERLKQRKKNKKKKSKNGGKEETKEKEDDAPAFDSSMLLPPTTVVLLQELERWNALCVKMAELLDLLLKALKGEVGMSQDLDDLSFSLFNGLLPAPWRKLAPGTQKKLSAWMTHFKRRNAQYQEWLKLKRDPKVMWLSGLHIPESYLTALIQTTCREKGWPLDKSVMYTSVTKYTTVEEVKEKPEQGCYIIGLYLEGGGWDLENGCICPQKPKVLQEELPILQVTPIESNKLKLQNTFKTPVYVTQNRRNAMGVGLVFTADLYTEQHISMWVLQGVALCLNIDT</sequence>
<dbReference type="Gene3D" id="1.20.920.20">
    <property type="match status" value="1"/>
</dbReference>
<evidence type="ECO:0000256" key="1">
    <source>
        <dbReference type="ARBA" id="ARBA00004430"/>
    </source>
</evidence>
<reference evidence="23" key="1">
    <citation type="submission" date="2021-01" db="EMBL/GenBank/DDBJ databases">
        <authorList>
            <person name="Corre E."/>
            <person name="Pelletier E."/>
            <person name="Niang G."/>
            <person name="Scheremetjew M."/>
            <person name="Finn R."/>
            <person name="Kale V."/>
            <person name="Holt S."/>
            <person name="Cochrane G."/>
            <person name="Meng A."/>
            <person name="Brown T."/>
            <person name="Cohen L."/>
        </authorList>
    </citation>
    <scope>NUCLEOTIDE SEQUENCE</scope>
    <source>
        <strain evidence="23">CCCM811</strain>
    </source>
</reference>
<evidence type="ECO:0000256" key="3">
    <source>
        <dbReference type="ARBA" id="ARBA00022701"/>
    </source>
</evidence>
<keyword evidence="10" id="KW-0505">Motor protein</keyword>
<keyword evidence="4" id="KW-0677">Repeat</keyword>
<evidence type="ECO:0000259" key="21">
    <source>
        <dbReference type="Pfam" id="PF18198"/>
    </source>
</evidence>
<dbReference type="GO" id="GO:0007018">
    <property type="term" value="P:microtubule-based movement"/>
    <property type="evidence" value="ECO:0007669"/>
    <property type="project" value="InterPro"/>
</dbReference>
<feature type="domain" description="Dynein heavy chain 3 AAA+ lid" evidence="20">
    <location>
        <begin position="336"/>
        <end position="408"/>
    </location>
</feature>
<dbReference type="FunFam" id="1.10.8.1220:FF:000001">
    <property type="entry name" value="Dynein axonemal heavy chain 5"/>
    <property type="match status" value="1"/>
</dbReference>
<evidence type="ECO:0000256" key="12">
    <source>
        <dbReference type="ARBA" id="ARBA00023273"/>
    </source>
</evidence>
<dbReference type="GO" id="GO:0045505">
    <property type="term" value="F:dynein intermediate chain binding"/>
    <property type="evidence" value="ECO:0007669"/>
    <property type="project" value="InterPro"/>
</dbReference>
<dbReference type="InterPro" id="IPR041658">
    <property type="entry name" value="AAA_lid_11"/>
</dbReference>
<dbReference type="PANTHER" id="PTHR22878:SF63">
    <property type="entry name" value="DYNEIN AXONEMAL HEAVY CHAIN 10"/>
    <property type="match status" value="1"/>
</dbReference>
<dbReference type="Pfam" id="PF17857">
    <property type="entry name" value="AAA_lid_1"/>
    <property type="match status" value="1"/>
</dbReference>
<keyword evidence="5" id="KW-0547">Nucleotide-binding</keyword>
<dbReference type="FunFam" id="3.40.50.300:FF:000153">
    <property type="entry name" value="Dynein axonemal heavy chain 1"/>
    <property type="match status" value="1"/>
</dbReference>
<feature type="domain" description="Dynein heavy chain ATP-binding dynein motor region" evidence="18">
    <location>
        <begin position="1123"/>
        <end position="1346"/>
    </location>
</feature>
<dbReference type="InterPro" id="IPR035706">
    <property type="entry name" value="AAA_9"/>
</dbReference>
<evidence type="ECO:0000259" key="22">
    <source>
        <dbReference type="Pfam" id="PF18199"/>
    </source>
</evidence>
<dbReference type="InterPro" id="IPR024743">
    <property type="entry name" value="Dynein_HC_stalk"/>
</dbReference>
<evidence type="ECO:0000256" key="11">
    <source>
        <dbReference type="ARBA" id="ARBA00023212"/>
    </source>
</evidence>
<keyword evidence="8 13" id="KW-0175">Coiled coil</keyword>
<keyword evidence="2" id="KW-0963">Cytoplasm</keyword>
<dbReference type="FunFam" id="3.40.50.300:FF:002141">
    <property type="entry name" value="Dynein heavy chain"/>
    <property type="match status" value="1"/>
</dbReference>
<dbReference type="InterPro" id="IPR024317">
    <property type="entry name" value="Dynein_heavy_chain_D4_dom"/>
</dbReference>
<dbReference type="EMBL" id="HBIV01003630">
    <property type="protein sequence ID" value="CAE0647552.1"/>
    <property type="molecule type" value="Transcribed_RNA"/>
</dbReference>
<evidence type="ECO:0000256" key="6">
    <source>
        <dbReference type="ARBA" id="ARBA00022840"/>
    </source>
</evidence>
<evidence type="ECO:0000256" key="7">
    <source>
        <dbReference type="ARBA" id="ARBA00023017"/>
    </source>
</evidence>
<keyword evidence="7" id="KW-0243">Dynein</keyword>
<dbReference type="GO" id="GO:0008569">
    <property type="term" value="F:minus-end-directed microtubule motor activity"/>
    <property type="evidence" value="ECO:0007669"/>
    <property type="project" value="InterPro"/>
</dbReference>
<dbReference type="Pfam" id="PF18198">
    <property type="entry name" value="AAA_lid_11"/>
    <property type="match status" value="1"/>
</dbReference>
<dbReference type="InterPro" id="IPR004273">
    <property type="entry name" value="Dynein_heavy_D6_P-loop"/>
</dbReference>
<dbReference type="Gene3D" id="1.10.8.1220">
    <property type="match status" value="1"/>
</dbReference>
<evidence type="ECO:0000256" key="5">
    <source>
        <dbReference type="ARBA" id="ARBA00022741"/>
    </source>
</evidence>
<dbReference type="Gene3D" id="6.10.140.1060">
    <property type="match status" value="1"/>
</dbReference>
<evidence type="ECO:0000313" key="23">
    <source>
        <dbReference type="EMBL" id="CAE0647552.1"/>
    </source>
</evidence>
<evidence type="ECO:0000256" key="4">
    <source>
        <dbReference type="ARBA" id="ARBA00022737"/>
    </source>
</evidence>
<evidence type="ECO:0000259" key="15">
    <source>
        <dbReference type="Pfam" id="PF03028"/>
    </source>
</evidence>
<dbReference type="Pfam" id="PF12781">
    <property type="entry name" value="AAA_9"/>
    <property type="match status" value="1"/>
</dbReference>
<evidence type="ECO:0000256" key="13">
    <source>
        <dbReference type="SAM" id="Coils"/>
    </source>
</evidence>
<dbReference type="Gene3D" id="3.10.490.20">
    <property type="match status" value="1"/>
</dbReference>
<keyword evidence="11" id="KW-0206">Cytoskeleton</keyword>
<feature type="domain" description="Dynein heavy chain AAA module D4" evidence="17">
    <location>
        <begin position="481"/>
        <end position="738"/>
    </location>
</feature>
<dbReference type="Gene3D" id="1.10.472.130">
    <property type="match status" value="1"/>
</dbReference>
<dbReference type="GO" id="GO:0005930">
    <property type="term" value="C:axoneme"/>
    <property type="evidence" value="ECO:0007669"/>
    <property type="project" value="UniProtKB-SubCell"/>
</dbReference>
<keyword evidence="3" id="KW-0493">Microtubule</keyword>
<dbReference type="Pfam" id="PF18199">
    <property type="entry name" value="Dynein_C"/>
    <property type="match status" value="1"/>
</dbReference>
<dbReference type="Pfam" id="PF17852">
    <property type="entry name" value="Dynein_AAA_lid"/>
    <property type="match status" value="1"/>
</dbReference>
<keyword evidence="12" id="KW-0966">Cell projection</keyword>
<evidence type="ECO:0000256" key="2">
    <source>
        <dbReference type="ARBA" id="ARBA00022490"/>
    </source>
</evidence>
<feature type="compositionally biased region" description="Basic and acidic residues" evidence="14">
    <location>
        <begin position="1983"/>
        <end position="1994"/>
    </location>
</feature>
<feature type="domain" description="Dynein heavy chain coiled coil stalk" evidence="16">
    <location>
        <begin position="754"/>
        <end position="1090"/>
    </location>
</feature>
<evidence type="ECO:0008006" key="24">
    <source>
        <dbReference type="Google" id="ProtNLM"/>
    </source>
</evidence>
<evidence type="ECO:0000256" key="14">
    <source>
        <dbReference type="SAM" id="MobiDB-lite"/>
    </source>
</evidence>
<evidence type="ECO:0000259" key="16">
    <source>
        <dbReference type="Pfam" id="PF12777"/>
    </source>
</evidence>
<dbReference type="InterPro" id="IPR041589">
    <property type="entry name" value="DNAH3_AAA_lid_1"/>
</dbReference>
<dbReference type="GO" id="GO:0051959">
    <property type="term" value="F:dynein light intermediate chain binding"/>
    <property type="evidence" value="ECO:0007669"/>
    <property type="project" value="InterPro"/>
</dbReference>
<keyword evidence="9" id="KW-0969">Cilium</keyword>